<dbReference type="PANTHER" id="PTHR43077:SF10">
    <property type="entry name" value="TRANSPORT PERMEASE PROTEIN"/>
    <property type="match status" value="1"/>
</dbReference>
<feature type="domain" description="ABC-2 type transporter transmembrane" evidence="7">
    <location>
        <begin position="25"/>
        <end position="167"/>
    </location>
</feature>
<dbReference type="RefSeq" id="WP_244804719.1">
    <property type="nucleotide sequence ID" value="NZ_JALIEA010000016.1"/>
</dbReference>
<dbReference type="Pfam" id="PF12698">
    <property type="entry name" value="ABC2_membrane_3"/>
    <property type="match status" value="2"/>
</dbReference>
<feature type="transmembrane region" description="Helical" evidence="6">
    <location>
        <begin position="668"/>
        <end position="691"/>
    </location>
</feature>
<keyword evidence="3 6" id="KW-1133">Transmembrane helix</keyword>
<comment type="caution">
    <text evidence="8">The sequence shown here is derived from an EMBL/GenBank/DDBJ whole genome shotgun (WGS) entry which is preliminary data.</text>
</comment>
<evidence type="ECO:0000313" key="8">
    <source>
        <dbReference type="EMBL" id="MCJ7858984.1"/>
    </source>
</evidence>
<dbReference type="InterPro" id="IPR017500">
    <property type="entry name" value="Phage_infect_YhgE_N"/>
</dbReference>
<dbReference type="GO" id="GO:0140359">
    <property type="term" value="F:ABC-type transporter activity"/>
    <property type="evidence" value="ECO:0007669"/>
    <property type="project" value="InterPro"/>
</dbReference>
<proteinExistence type="predicted"/>
<evidence type="ECO:0000256" key="4">
    <source>
        <dbReference type="ARBA" id="ARBA00023136"/>
    </source>
</evidence>
<dbReference type="PANTHER" id="PTHR43077">
    <property type="entry name" value="TRANSPORT PERMEASE YVFS-RELATED"/>
    <property type="match status" value="1"/>
</dbReference>
<feature type="transmembrane region" description="Helical" evidence="6">
    <location>
        <begin position="605"/>
        <end position="629"/>
    </location>
</feature>
<feature type="transmembrane region" description="Helical" evidence="6">
    <location>
        <begin position="21"/>
        <end position="44"/>
    </location>
</feature>
<evidence type="ECO:0000256" key="1">
    <source>
        <dbReference type="ARBA" id="ARBA00004141"/>
    </source>
</evidence>
<keyword evidence="9" id="KW-1185">Reference proteome</keyword>
<evidence type="ECO:0000256" key="2">
    <source>
        <dbReference type="ARBA" id="ARBA00022692"/>
    </source>
</evidence>
<feature type="compositionally biased region" description="Polar residues" evidence="5">
    <location>
        <begin position="367"/>
        <end position="391"/>
    </location>
</feature>
<dbReference type="GO" id="GO:0016020">
    <property type="term" value="C:membrane"/>
    <property type="evidence" value="ECO:0007669"/>
    <property type="project" value="UniProtKB-SubCell"/>
</dbReference>
<feature type="transmembrane region" description="Helical" evidence="6">
    <location>
        <begin position="719"/>
        <end position="740"/>
    </location>
</feature>
<dbReference type="AlphaFoldDB" id="A0A9X1WH78"/>
<dbReference type="InterPro" id="IPR051328">
    <property type="entry name" value="T7SS_ABC-Transporter"/>
</dbReference>
<dbReference type="NCBIfam" id="TIGR03061">
    <property type="entry name" value="pip_yhgE_Nterm"/>
    <property type="match status" value="1"/>
</dbReference>
<organism evidence="8 9">
    <name type="scientific">Corynebacterium kalidii</name>
    <dbReference type="NCBI Taxonomy" id="2931982"/>
    <lineage>
        <taxon>Bacteria</taxon>
        <taxon>Bacillati</taxon>
        <taxon>Actinomycetota</taxon>
        <taxon>Actinomycetes</taxon>
        <taxon>Mycobacteriales</taxon>
        <taxon>Corynebacteriaceae</taxon>
        <taxon>Corynebacterium</taxon>
    </lineage>
</organism>
<dbReference type="Gene3D" id="1.20.58.60">
    <property type="match status" value="1"/>
</dbReference>
<dbReference type="Proteomes" id="UP001139207">
    <property type="component" value="Unassembled WGS sequence"/>
</dbReference>
<dbReference type="InterPro" id="IPR013525">
    <property type="entry name" value="ABC2_TM"/>
</dbReference>
<feature type="region of interest" description="Disordered" evidence="5">
    <location>
        <begin position="367"/>
        <end position="393"/>
    </location>
</feature>
<gene>
    <name evidence="8" type="ORF">MUN33_09720</name>
</gene>
<name>A0A9X1WH78_9CORY</name>
<feature type="transmembrane region" description="Helical" evidence="6">
    <location>
        <begin position="530"/>
        <end position="551"/>
    </location>
</feature>
<evidence type="ECO:0000256" key="6">
    <source>
        <dbReference type="SAM" id="Phobius"/>
    </source>
</evidence>
<keyword evidence="2 6" id="KW-0812">Transmembrane</keyword>
<feature type="region of interest" description="Disordered" evidence="5">
    <location>
        <begin position="556"/>
        <end position="582"/>
    </location>
</feature>
<dbReference type="EMBL" id="JALIEA010000016">
    <property type="protein sequence ID" value="MCJ7858984.1"/>
    <property type="molecule type" value="Genomic_DNA"/>
</dbReference>
<keyword evidence="4 6" id="KW-0472">Membrane</keyword>
<comment type="subcellular location">
    <subcellularLocation>
        <location evidence="1">Membrane</location>
        <topology evidence="1">Multi-pass membrane protein</topology>
    </subcellularLocation>
</comment>
<dbReference type="Gene3D" id="3.40.1710.10">
    <property type="entry name" value="abc type-2 transporter like domain"/>
    <property type="match status" value="1"/>
</dbReference>
<reference evidence="8" key="1">
    <citation type="submission" date="2022-04" db="EMBL/GenBank/DDBJ databases">
        <title>Corynebacterium kalidii LD5P10.</title>
        <authorList>
            <person name="Sun J.Q."/>
        </authorList>
    </citation>
    <scope>NUCLEOTIDE SEQUENCE</scope>
    <source>
        <strain evidence="8">LD5P10</strain>
    </source>
</reference>
<accession>A0A9X1WH78</accession>
<feature type="domain" description="ABC-2 type transporter transmembrane" evidence="7">
    <location>
        <begin position="595"/>
        <end position="738"/>
    </location>
</feature>
<evidence type="ECO:0000313" key="9">
    <source>
        <dbReference type="Proteomes" id="UP001139207"/>
    </source>
</evidence>
<sequence>MKNALSILRSDLRGVKNNVMTSILIFGLVVIPLLFSTFNVLASWNPFGNTDQLKIAVASADEGHESDLASLRINLGDQVLSQLSRNDQIDWVITGEDDAVEGTKAGDYYAAIVLPPSFSSDMLTFYVEGTEPSKLDLYTNEKKNALSTVITSQGAEGMISQINETFTRTVSNVGLGLVSSLNNYLEQDDTRAAIQRVESRVENVGTRLQSGAQTVRSLTGLIDSSIPLVEGADNIISAAGGQFDDPSTRIGDGSGAVTDLDSTLRDATSSLETALQATGDSYGAVGDRLDDLFASADTTSASAAATYRTLADRVQQQVDFFQSMRDTLDSTVSGTLPEVAQPGYERVLARIDAAIDRSQDLHDSFAQSAEDISSGNRSAQDSRQESSNAISQARDAVNNAVTSYREDLKPQLAELGTTLDSLGNNIDDVRQDLADIRASTSDSPGSVQDALRRTRDATASFADRLDEHAERFSDLQQALATAGDTGDFSRLAEVVGSDPEALAAQLAAPVAVEREPVFPVASFGVGMAPLYLTLALWIGAVLTSVLVRTGVPEKTTPKKLKKRKGGEDAADPEDTATSADAVADDAASTEGVVEYSRSAAYFGRFGIFACIGLAQSTLAVLGLIFFVQIEPAHPLLLMLCGWVTSLVFMLIVYTLVLSFGSAGKAISVLLLVFQVSGAGGAYPLVLLPGWFQAIGPWLPATHAIDAMRAAIAGVYRGDLWIELGLLLLFTVPALFLGLVLRRLLDGYNRKTTDAIESTRIMQ</sequence>
<evidence type="ECO:0000259" key="7">
    <source>
        <dbReference type="Pfam" id="PF12698"/>
    </source>
</evidence>
<evidence type="ECO:0000256" key="3">
    <source>
        <dbReference type="ARBA" id="ARBA00022989"/>
    </source>
</evidence>
<protein>
    <submittedName>
        <fullName evidence="8">YhgE/Pip domain-containing protein</fullName>
    </submittedName>
</protein>
<evidence type="ECO:0000256" key="5">
    <source>
        <dbReference type="SAM" id="MobiDB-lite"/>
    </source>
</evidence>
<dbReference type="NCBIfam" id="TIGR03062">
    <property type="entry name" value="pip_yhgE_Cterm"/>
    <property type="match status" value="1"/>
</dbReference>
<feature type="transmembrane region" description="Helical" evidence="6">
    <location>
        <begin position="635"/>
        <end position="656"/>
    </location>
</feature>
<dbReference type="InterPro" id="IPR017501">
    <property type="entry name" value="Phage_infect_YhgE_C"/>
</dbReference>